<dbReference type="EMBL" id="ABEU02000017">
    <property type="protein sequence ID" value="PNR35976.1"/>
    <property type="molecule type" value="Genomic_DNA"/>
</dbReference>
<dbReference type="AlphaFoldDB" id="A0A2K1J376"/>
<reference evidence="1 3" key="1">
    <citation type="journal article" date="2008" name="Science">
        <title>The Physcomitrella genome reveals evolutionary insights into the conquest of land by plants.</title>
        <authorList>
            <person name="Rensing S."/>
            <person name="Lang D."/>
            <person name="Zimmer A."/>
            <person name="Terry A."/>
            <person name="Salamov A."/>
            <person name="Shapiro H."/>
            <person name="Nishiyama T."/>
            <person name="Perroud P.-F."/>
            <person name="Lindquist E."/>
            <person name="Kamisugi Y."/>
            <person name="Tanahashi T."/>
            <person name="Sakakibara K."/>
            <person name="Fujita T."/>
            <person name="Oishi K."/>
            <person name="Shin-I T."/>
            <person name="Kuroki Y."/>
            <person name="Toyoda A."/>
            <person name="Suzuki Y."/>
            <person name="Hashimoto A."/>
            <person name="Yamaguchi K."/>
            <person name="Sugano A."/>
            <person name="Kohara Y."/>
            <person name="Fujiyama A."/>
            <person name="Anterola A."/>
            <person name="Aoki S."/>
            <person name="Ashton N."/>
            <person name="Barbazuk W.B."/>
            <person name="Barker E."/>
            <person name="Bennetzen J."/>
            <person name="Bezanilla M."/>
            <person name="Blankenship R."/>
            <person name="Cho S.H."/>
            <person name="Dutcher S."/>
            <person name="Estelle M."/>
            <person name="Fawcett J.A."/>
            <person name="Gundlach H."/>
            <person name="Hanada K."/>
            <person name="Heyl A."/>
            <person name="Hicks K.A."/>
            <person name="Hugh J."/>
            <person name="Lohr M."/>
            <person name="Mayer K."/>
            <person name="Melkozernov A."/>
            <person name="Murata T."/>
            <person name="Nelson D."/>
            <person name="Pils B."/>
            <person name="Prigge M."/>
            <person name="Reiss B."/>
            <person name="Renner T."/>
            <person name="Rombauts S."/>
            <person name="Rushton P."/>
            <person name="Sanderfoot A."/>
            <person name="Schween G."/>
            <person name="Shiu S.-H."/>
            <person name="Stueber K."/>
            <person name="Theodoulou F.L."/>
            <person name="Tu H."/>
            <person name="Van de Peer Y."/>
            <person name="Verrier P.J."/>
            <person name="Waters E."/>
            <person name="Wood A."/>
            <person name="Yang L."/>
            <person name="Cove D."/>
            <person name="Cuming A."/>
            <person name="Hasebe M."/>
            <person name="Lucas S."/>
            <person name="Mishler D.B."/>
            <person name="Reski R."/>
            <person name="Grigoriev I."/>
            <person name="Quatrano R.S."/>
            <person name="Boore J.L."/>
        </authorList>
    </citation>
    <scope>NUCLEOTIDE SEQUENCE [LARGE SCALE GENOMIC DNA]</scope>
    <source>
        <strain evidence="2 3">cv. Gransden 2004</strain>
    </source>
</reference>
<dbReference type="Gramene" id="Pp3c17_8860V3.1">
    <property type="protein sequence ID" value="Pp3c17_8860V3.1"/>
    <property type="gene ID" value="Pp3c17_8860"/>
</dbReference>
<evidence type="ECO:0000313" key="3">
    <source>
        <dbReference type="Proteomes" id="UP000006727"/>
    </source>
</evidence>
<accession>A0A2K1J376</accession>
<sequence length="135" mass="14707">MWALSPISAQVFSPSKPSNVSMMVLEFENSGTCSTPGREGTLSYEGSFAQTPGVSPSLAALPTSGSLSPFLQFQRKDPDLQMTLVKQSLAVINTATREELLQLKLQDLNSIGVSDKQAFSLFNRSIVEKVIFLDY</sequence>
<dbReference type="InParanoid" id="A0A2K1J376"/>
<proteinExistence type="predicted"/>
<dbReference type="PaxDb" id="3218-PP1S78_21V6.1"/>
<evidence type="ECO:0000313" key="1">
    <source>
        <dbReference type="EMBL" id="PNR35976.1"/>
    </source>
</evidence>
<reference evidence="1 3" key="2">
    <citation type="journal article" date="2018" name="Plant J.">
        <title>The Physcomitrella patens chromosome-scale assembly reveals moss genome structure and evolution.</title>
        <authorList>
            <person name="Lang D."/>
            <person name="Ullrich K.K."/>
            <person name="Murat F."/>
            <person name="Fuchs J."/>
            <person name="Jenkins J."/>
            <person name="Haas F.B."/>
            <person name="Piednoel M."/>
            <person name="Gundlach H."/>
            <person name="Van Bel M."/>
            <person name="Meyberg R."/>
            <person name="Vives C."/>
            <person name="Morata J."/>
            <person name="Symeonidi A."/>
            <person name="Hiss M."/>
            <person name="Muchero W."/>
            <person name="Kamisugi Y."/>
            <person name="Saleh O."/>
            <person name="Blanc G."/>
            <person name="Decker E.L."/>
            <person name="van Gessel N."/>
            <person name="Grimwood J."/>
            <person name="Hayes R.D."/>
            <person name="Graham S.W."/>
            <person name="Gunter L.E."/>
            <person name="McDaniel S.F."/>
            <person name="Hoernstein S.N.W."/>
            <person name="Larsson A."/>
            <person name="Li F.W."/>
            <person name="Perroud P.F."/>
            <person name="Phillips J."/>
            <person name="Ranjan P."/>
            <person name="Rokshar D.S."/>
            <person name="Rothfels C.J."/>
            <person name="Schneider L."/>
            <person name="Shu S."/>
            <person name="Stevenson D.W."/>
            <person name="Thummler F."/>
            <person name="Tillich M."/>
            <person name="Villarreal Aguilar J.C."/>
            <person name="Widiez T."/>
            <person name="Wong G.K."/>
            <person name="Wymore A."/>
            <person name="Zhang Y."/>
            <person name="Zimmer A.D."/>
            <person name="Quatrano R.S."/>
            <person name="Mayer K.F.X."/>
            <person name="Goodstein D."/>
            <person name="Casacuberta J.M."/>
            <person name="Vandepoele K."/>
            <person name="Reski R."/>
            <person name="Cuming A.C."/>
            <person name="Tuskan G.A."/>
            <person name="Maumus F."/>
            <person name="Salse J."/>
            <person name="Schmutz J."/>
            <person name="Rensing S.A."/>
        </authorList>
    </citation>
    <scope>NUCLEOTIDE SEQUENCE [LARGE SCALE GENOMIC DNA]</scope>
    <source>
        <strain evidence="2 3">cv. Gransden 2004</strain>
    </source>
</reference>
<reference evidence="2" key="3">
    <citation type="submission" date="2020-12" db="UniProtKB">
        <authorList>
            <consortium name="EnsemblPlants"/>
        </authorList>
    </citation>
    <scope>IDENTIFICATION</scope>
</reference>
<protein>
    <submittedName>
        <fullName evidence="1 2">Uncharacterized protein</fullName>
    </submittedName>
</protein>
<name>A0A2K1J376_PHYPA</name>
<evidence type="ECO:0000313" key="2">
    <source>
        <dbReference type="EnsemblPlants" id="Pp3c17_8860V3.1"/>
    </source>
</evidence>
<dbReference type="Proteomes" id="UP000006727">
    <property type="component" value="Chromosome 17"/>
</dbReference>
<dbReference type="EnsemblPlants" id="Pp3c17_8860V3.1">
    <property type="protein sequence ID" value="Pp3c17_8860V3.1"/>
    <property type="gene ID" value="Pp3c17_8860"/>
</dbReference>
<gene>
    <name evidence="1" type="ORF">PHYPA_021826</name>
</gene>
<keyword evidence="3" id="KW-1185">Reference proteome</keyword>
<organism evidence="1">
    <name type="scientific">Physcomitrium patens</name>
    <name type="common">Spreading-leaved earth moss</name>
    <name type="synonym">Physcomitrella patens</name>
    <dbReference type="NCBI Taxonomy" id="3218"/>
    <lineage>
        <taxon>Eukaryota</taxon>
        <taxon>Viridiplantae</taxon>
        <taxon>Streptophyta</taxon>
        <taxon>Embryophyta</taxon>
        <taxon>Bryophyta</taxon>
        <taxon>Bryophytina</taxon>
        <taxon>Bryopsida</taxon>
        <taxon>Funariidae</taxon>
        <taxon>Funariales</taxon>
        <taxon>Funariaceae</taxon>
        <taxon>Physcomitrium</taxon>
    </lineage>
</organism>